<evidence type="ECO:0000313" key="2">
    <source>
        <dbReference type="EMBL" id="KAJ4454040.1"/>
    </source>
</evidence>
<organism evidence="2 3">
    <name type="scientific">Paratrimastix pyriformis</name>
    <dbReference type="NCBI Taxonomy" id="342808"/>
    <lineage>
        <taxon>Eukaryota</taxon>
        <taxon>Metamonada</taxon>
        <taxon>Preaxostyla</taxon>
        <taxon>Paratrimastigidae</taxon>
        <taxon>Paratrimastix</taxon>
    </lineage>
</organism>
<dbReference type="Proteomes" id="UP001141327">
    <property type="component" value="Unassembled WGS sequence"/>
</dbReference>
<reference evidence="2" key="1">
    <citation type="journal article" date="2022" name="bioRxiv">
        <title>Genomics of Preaxostyla Flagellates Illuminates Evolutionary Transitions and the Path Towards Mitochondrial Loss.</title>
        <authorList>
            <person name="Novak L.V.F."/>
            <person name="Treitli S.C."/>
            <person name="Pyrih J."/>
            <person name="Halakuc P."/>
            <person name="Pipaliya S.V."/>
            <person name="Vacek V."/>
            <person name="Brzon O."/>
            <person name="Soukal P."/>
            <person name="Eme L."/>
            <person name="Dacks J.B."/>
            <person name="Karnkowska A."/>
            <person name="Elias M."/>
            <person name="Hampl V."/>
        </authorList>
    </citation>
    <scope>NUCLEOTIDE SEQUENCE</scope>
    <source>
        <strain evidence="2">RCP-MX</strain>
    </source>
</reference>
<name>A0ABQ8U9L8_9EUKA</name>
<keyword evidence="1" id="KW-0175">Coiled coil</keyword>
<feature type="coiled-coil region" evidence="1">
    <location>
        <begin position="31"/>
        <end position="75"/>
    </location>
</feature>
<keyword evidence="3" id="KW-1185">Reference proteome</keyword>
<dbReference type="EMBL" id="JAPMOS010000191">
    <property type="protein sequence ID" value="KAJ4454040.1"/>
    <property type="molecule type" value="Genomic_DNA"/>
</dbReference>
<sequence>MMNGGWAAMTGMLSDLKLELRIVTINRDQLARSLEARSADVRRLAAQTEEAARALAEAQQAAQEALTQRNEAELKPSCSKRRKWEGKAPHVPKYEVSGHCDVVSLRHGRGLLATIWLRIPFGACLLRRSLTRADDQLRTSYEILSELAAHTPLPAHLTQRLALSAAALL</sequence>
<evidence type="ECO:0000256" key="1">
    <source>
        <dbReference type="SAM" id="Coils"/>
    </source>
</evidence>
<evidence type="ECO:0000313" key="3">
    <source>
        <dbReference type="Proteomes" id="UP001141327"/>
    </source>
</evidence>
<comment type="caution">
    <text evidence="2">The sequence shown here is derived from an EMBL/GenBank/DDBJ whole genome shotgun (WGS) entry which is preliminary data.</text>
</comment>
<accession>A0ABQ8U9L8</accession>
<proteinExistence type="predicted"/>
<protein>
    <submittedName>
        <fullName evidence="2">Uncharacterized protein</fullName>
    </submittedName>
</protein>
<gene>
    <name evidence="2" type="ORF">PAPYR_11358</name>
</gene>